<reference evidence="1" key="1">
    <citation type="submission" date="2017-07" db="EMBL/GenBank/DDBJ databases">
        <authorList>
            <person name="Mikheyev A."/>
            <person name="Grau M."/>
        </authorList>
    </citation>
    <scope>NUCLEOTIDE SEQUENCE</scope>
    <source>
        <tissue evidence="1">Venom_gland</tissue>
    </source>
</reference>
<name>A0A2D4LV52_9SAUR</name>
<dbReference type="PANTHER" id="PTHR31635">
    <property type="entry name" value="REVERSE TRANSCRIPTASE DOMAIN-CONTAINING PROTEIN-RELATED"/>
    <property type="match status" value="1"/>
</dbReference>
<proteinExistence type="predicted"/>
<protein>
    <submittedName>
        <fullName evidence="1">Uncharacterized protein</fullName>
    </submittedName>
</protein>
<dbReference type="PANTHER" id="PTHR31635:SF196">
    <property type="entry name" value="REVERSE TRANSCRIPTASE DOMAIN-CONTAINING PROTEIN-RELATED"/>
    <property type="match status" value="1"/>
</dbReference>
<reference evidence="1" key="2">
    <citation type="submission" date="2017-11" db="EMBL/GenBank/DDBJ databases">
        <title>Coralsnake Venomics: Analyses of Venom Gland Transcriptomes and Proteomes of Six Brazilian Taxa.</title>
        <authorList>
            <person name="Aird S.D."/>
            <person name="Jorge da Silva N."/>
            <person name="Qiu L."/>
            <person name="Villar-Briones A."/>
            <person name="Aparecida-Saddi V."/>
            <person name="Campos-Telles M.P."/>
            <person name="Grau M."/>
            <person name="Mikheyev A.S."/>
        </authorList>
    </citation>
    <scope>NUCLEOTIDE SEQUENCE</scope>
    <source>
        <tissue evidence="1">Venom_gland</tissue>
    </source>
</reference>
<accession>A0A2D4LV52</accession>
<evidence type="ECO:0000313" key="1">
    <source>
        <dbReference type="EMBL" id="LAB24905.1"/>
    </source>
</evidence>
<sequence>MLKYVMQEKRARIRWKMLQESKNNRRFELLYWELYYQASILTWVKEWINLKHRRLLLLTGHDLQLGWHAFLWYEKNKIHRCFQRHYVRNAQLSVWEKVKGKNSI</sequence>
<dbReference type="EMBL" id="IACM01046369">
    <property type="protein sequence ID" value="LAB24905.1"/>
    <property type="molecule type" value="Transcribed_RNA"/>
</dbReference>
<dbReference type="AlphaFoldDB" id="A0A2D4LV52"/>
<organism evidence="1">
    <name type="scientific">Micrurus spixii</name>
    <name type="common">Amazon coral snake</name>
    <dbReference type="NCBI Taxonomy" id="129469"/>
    <lineage>
        <taxon>Eukaryota</taxon>
        <taxon>Metazoa</taxon>
        <taxon>Chordata</taxon>
        <taxon>Craniata</taxon>
        <taxon>Vertebrata</taxon>
        <taxon>Euteleostomi</taxon>
        <taxon>Lepidosauria</taxon>
        <taxon>Squamata</taxon>
        <taxon>Bifurcata</taxon>
        <taxon>Unidentata</taxon>
        <taxon>Episquamata</taxon>
        <taxon>Toxicofera</taxon>
        <taxon>Serpentes</taxon>
        <taxon>Colubroidea</taxon>
        <taxon>Elapidae</taxon>
        <taxon>Elapinae</taxon>
        <taxon>Micrurus</taxon>
    </lineage>
</organism>